<evidence type="ECO:0000313" key="8">
    <source>
        <dbReference type="Proteomes" id="UP000253740"/>
    </source>
</evidence>
<keyword evidence="2" id="KW-0805">Transcription regulation</keyword>
<dbReference type="PANTHER" id="PTHR43133">
    <property type="entry name" value="RNA POLYMERASE ECF-TYPE SIGMA FACTO"/>
    <property type="match status" value="1"/>
</dbReference>
<dbReference type="AlphaFoldDB" id="A0A0K8QLA5"/>
<feature type="domain" description="RNA polymerase sigma factor 70 region 4 type 2" evidence="6">
    <location>
        <begin position="127"/>
        <end position="178"/>
    </location>
</feature>
<dbReference type="OrthoDB" id="6236508at2"/>
<evidence type="ECO:0000259" key="5">
    <source>
        <dbReference type="Pfam" id="PF04542"/>
    </source>
</evidence>
<keyword evidence="3" id="KW-0731">Sigma factor</keyword>
<evidence type="ECO:0000256" key="1">
    <source>
        <dbReference type="ARBA" id="ARBA00010641"/>
    </source>
</evidence>
<dbReference type="InterPro" id="IPR039425">
    <property type="entry name" value="RNA_pol_sigma-70-like"/>
</dbReference>
<dbReference type="EMBL" id="DF970168">
    <property type="protein sequence ID" value="GAP65705.1"/>
    <property type="molecule type" value="Genomic_DNA"/>
</dbReference>
<dbReference type="GO" id="GO:0016987">
    <property type="term" value="F:sigma factor activity"/>
    <property type="evidence" value="ECO:0007669"/>
    <property type="project" value="UniProtKB-KW"/>
</dbReference>
<dbReference type="InterPro" id="IPR014284">
    <property type="entry name" value="RNA_pol_sigma-70_dom"/>
</dbReference>
<proteinExistence type="inferred from homology"/>
<evidence type="ECO:0000256" key="4">
    <source>
        <dbReference type="ARBA" id="ARBA00023163"/>
    </source>
</evidence>
<name>A0A0K8QLA5_9GAMM</name>
<sequence length="193" mass="21585">MPVEPTAARSVFAQEVPPELLAQARHGDMQAHAELYRRFAAPVFNLALRVLGERTAAEDVVQEVFLRVLARVRRYRGEAPFGLWLRRLAVNATIDQLRSRRFLAETDMDALLAGLGAPGPLPEEQAEALALLMRLPPQARAVVVLHELEGYTHAELARMFDQTESYSKSILSRALARLRRRLGREGIGLESLP</sequence>
<dbReference type="SUPFAM" id="SSF88946">
    <property type="entry name" value="Sigma2 domain of RNA polymerase sigma factors"/>
    <property type="match status" value="1"/>
</dbReference>
<reference evidence="7" key="1">
    <citation type="submission" date="2015-08" db="EMBL/GenBank/DDBJ databases">
        <title>Complete DNA Sequence of Pseudomonas syringae pv. actinidiae, the Causal Agent of Kiwifruit Canker Disease.</title>
        <authorList>
            <person name="Rikkerink E.H.A."/>
            <person name="Fineran P.C."/>
        </authorList>
    </citation>
    <scope>NUCLEOTIDE SEQUENCE</scope>
    <source>
        <strain evidence="7">SkMP5</strain>
    </source>
</reference>
<dbReference type="Pfam" id="PF04542">
    <property type="entry name" value="Sigma70_r2"/>
    <property type="match status" value="1"/>
</dbReference>
<dbReference type="InterPro" id="IPR013249">
    <property type="entry name" value="RNA_pol_sigma70_r4_t2"/>
</dbReference>
<dbReference type="Pfam" id="PF08281">
    <property type="entry name" value="Sigma70_r4_2"/>
    <property type="match status" value="1"/>
</dbReference>
<accession>A0A0K8QLA5</accession>
<dbReference type="STRING" id="1475481.GCA_000953855_01013"/>
<dbReference type="RefSeq" id="WP_062535705.1">
    <property type="nucleotide sequence ID" value="NZ_DF970168.1"/>
</dbReference>
<gene>
    <name evidence="7" type="ORF">MBSD_n0996</name>
</gene>
<dbReference type="GO" id="GO:0006352">
    <property type="term" value="P:DNA-templated transcription initiation"/>
    <property type="evidence" value="ECO:0007669"/>
    <property type="project" value="InterPro"/>
</dbReference>
<evidence type="ECO:0000259" key="6">
    <source>
        <dbReference type="Pfam" id="PF08281"/>
    </source>
</evidence>
<evidence type="ECO:0000313" key="7">
    <source>
        <dbReference type="EMBL" id="GAP65705.1"/>
    </source>
</evidence>
<dbReference type="SUPFAM" id="SSF88659">
    <property type="entry name" value="Sigma3 and sigma4 domains of RNA polymerase sigma factors"/>
    <property type="match status" value="1"/>
</dbReference>
<dbReference type="InterPro" id="IPR036388">
    <property type="entry name" value="WH-like_DNA-bd_sf"/>
</dbReference>
<evidence type="ECO:0000256" key="3">
    <source>
        <dbReference type="ARBA" id="ARBA00023082"/>
    </source>
</evidence>
<dbReference type="InterPro" id="IPR013325">
    <property type="entry name" value="RNA_pol_sigma_r2"/>
</dbReference>
<dbReference type="PANTHER" id="PTHR43133:SF46">
    <property type="entry name" value="RNA POLYMERASE SIGMA-70 FACTOR ECF SUBFAMILY"/>
    <property type="match status" value="1"/>
</dbReference>
<dbReference type="InterPro" id="IPR013324">
    <property type="entry name" value="RNA_pol_sigma_r3/r4-like"/>
</dbReference>
<dbReference type="GO" id="GO:0003677">
    <property type="term" value="F:DNA binding"/>
    <property type="evidence" value="ECO:0007669"/>
    <property type="project" value="InterPro"/>
</dbReference>
<dbReference type="Gene3D" id="1.10.10.10">
    <property type="entry name" value="Winged helix-like DNA-binding domain superfamily/Winged helix DNA-binding domain"/>
    <property type="match status" value="1"/>
</dbReference>
<protein>
    <submittedName>
        <fullName evidence="7">RNA polymerase sigma-70 factor, ECF subfamily</fullName>
    </submittedName>
</protein>
<evidence type="ECO:0000256" key="2">
    <source>
        <dbReference type="ARBA" id="ARBA00023015"/>
    </source>
</evidence>
<dbReference type="Gene3D" id="1.10.1740.10">
    <property type="match status" value="1"/>
</dbReference>
<dbReference type="NCBIfam" id="TIGR02937">
    <property type="entry name" value="sigma70-ECF"/>
    <property type="match status" value="1"/>
</dbReference>
<dbReference type="InterPro" id="IPR007627">
    <property type="entry name" value="RNA_pol_sigma70_r2"/>
</dbReference>
<feature type="domain" description="RNA polymerase sigma-70 region 2" evidence="5">
    <location>
        <begin position="35"/>
        <end position="101"/>
    </location>
</feature>
<comment type="similarity">
    <text evidence="1">Belongs to the sigma-70 factor family. ECF subfamily.</text>
</comment>
<dbReference type="Proteomes" id="UP000253740">
    <property type="component" value="Unassembled WGS sequence"/>
</dbReference>
<organism evidence="7">
    <name type="scientific">Mizugakiibacter sediminis</name>
    <dbReference type="NCBI Taxonomy" id="1475481"/>
    <lineage>
        <taxon>Bacteria</taxon>
        <taxon>Pseudomonadati</taxon>
        <taxon>Pseudomonadota</taxon>
        <taxon>Gammaproteobacteria</taxon>
        <taxon>Lysobacterales</taxon>
        <taxon>Rhodanobacteraceae</taxon>
        <taxon>Mizugakiibacter</taxon>
    </lineage>
</organism>
<keyword evidence="4" id="KW-0804">Transcription</keyword>
<keyword evidence="8" id="KW-1185">Reference proteome</keyword>